<dbReference type="VEuPathDB" id="FungiDB:SeMB42_g06207"/>
<evidence type="ECO:0000256" key="1">
    <source>
        <dbReference type="SAM" id="MobiDB-lite"/>
    </source>
</evidence>
<evidence type="ECO:0000313" key="2">
    <source>
        <dbReference type="EMBL" id="TPX39888.1"/>
    </source>
</evidence>
<dbReference type="AlphaFoldDB" id="A0A507CJS7"/>
<dbReference type="EMBL" id="QEAN01000334">
    <property type="protein sequence ID" value="TPX39888.1"/>
    <property type="molecule type" value="Genomic_DNA"/>
</dbReference>
<name>A0A507CJS7_9FUNG</name>
<protein>
    <submittedName>
        <fullName evidence="2">Uncharacterized protein</fullName>
    </submittedName>
</protein>
<proteinExistence type="predicted"/>
<feature type="region of interest" description="Disordered" evidence="1">
    <location>
        <begin position="72"/>
        <end position="118"/>
    </location>
</feature>
<dbReference type="PANTHER" id="PTHR28348:SF1">
    <property type="entry name" value="UPF0193 PROTEIN EVG1"/>
    <property type="match status" value="1"/>
</dbReference>
<dbReference type="Proteomes" id="UP000317494">
    <property type="component" value="Unassembled WGS sequence"/>
</dbReference>
<dbReference type="PANTHER" id="PTHR28348">
    <property type="entry name" value="UPF0193 PROTEIN EVG1"/>
    <property type="match status" value="1"/>
</dbReference>
<evidence type="ECO:0000313" key="3">
    <source>
        <dbReference type="Proteomes" id="UP000317494"/>
    </source>
</evidence>
<keyword evidence="3" id="KW-1185">Reference proteome</keyword>
<gene>
    <name evidence="2" type="ORF">SeMB42_g06207</name>
</gene>
<feature type="region of interest" description="Disordered" evidence="1">
    <location>
        <begin position="1"/>
        <end position="33"/>
    </location>
</feature>
<feature type="compositionally biased region" description="Basic and acidic residues" evidence="1">
    <location>
        <begin position="72"/>
        <end position="81"/>
    </location>
</feature>
<dbReference type="InterPro" id="IPR007914">
    <property type="entry name" value="UPF0193"/>
</dbReference>
<sequence length="173" mass="19536">MPNSAVSPRKMSCAARGASYASRERGDTSTPALSGDTLRLIKAMMKTAKLTHRQQHILDACLLVDAFRPTPKRDSSIEKRKLQNLMATGKPSGDDDDDDDKSAAPRPHSYYPHDDADYEDDEFGRLLAEVRERKEWLNDMKDLGALKREDETRTTAEIALRLSRLEQLHKARP</sequence>
<accession>A0A507CJS7</accession>
<reference evidence="2 3" key="1">
    <citation type="journal article" date="2019" name="Sci. Rep.">
        <title>Comparative genomics of chytrid fungi reveal insights into the obligate biotrophic and pathogenic lifestyle of Synchytrium endobioticum.</title>
        <authorList>
            <person name="van de Vossenberg B.T.L.H."/>
            <person name="Warris S."/>
            <person name="Nguyen H.D.T."/>
            <person name="van Gent-Pelzer M.P.E."/>
            <person name="Joly D.L."/>
            <person name="van de Geest H.C."/>
            <person name="Bonants P.J.M."/>
            <person name="Smith D.S."/>
            <person name="Levesque C.A."/>
            <person name="van der Lee T.A.J."/>
        </authorList>
    </citation>
    <scope>NUCLEOTIDE SEQUENCE [LARGE SCALE GENOMIC DNA]</scope>
    <source>
        <strain evidence="2 3">MB42</strain>
    </source>
</reference>
<organism evidence="2 3">
    <name type="scientific">Synchytrium endobioticum</name>
    <dbReference type="NCBI Taxonomy" id="286115"/>
    <lineage>
        <taxon>Eukaryota</taxon>
        <taxon>Fungi</taxon>
        <taxon>Fungi incertae sedis</taxon>
        <taxon>Chytridiomycota</taxon>
        <taxon>Chytridiomycota incertae sedis</taxon>
        <taxon>Chytridiomycetes</taxon>
        <taxon>Synchytriales</taxon>
        <taxon>Synchytriaceae</taxon>
        <taxon>Synchytrium</taxon>
    </lineage>
</organism>
<comment type="caution">
    <text evidence="2">The sequence shown here is derived from an EMBL/GenBank/DDBJ whole genome shotgun (WGS) entry which is preliminary data.</text>
</comment>
<dbReference type="Pfam" id="PF05250">
    <property type="entry name" value="UPF0193"/>
    <property type="match status" value="1"/>
</dbReference>